<dbReference type="AlphaFoldDB" id="A0A1A9V5Q6"/>
<dbReference type="STRING" id="7395.A0A1A9V5Q6"/>
<name>A0A1A9V5Q6_GLOAU</name>
<evidence type="ECO:0000313" key="4">
    <source>
        <dbReference type="Proteomes" id="UP000078200"/>
    </source>
</evidence>
<dbReference type="Gene3D" id="1.10.10.1450">
    <property type="match status" value="1"/>
</dbReference>
<proteinExistence type="predicted"/>
<evidence type="ECO:0000259" key="2">
    <source>
        <dbReference type="Pfam" id="PF17906"/>
    </source>
</evidence>
<feature type="region of interest" description="Disordered" evidence="1">
    <location>
        <begin position="104"/>
        <end position="136"/>
    </location>
</feature>
<feature type="domain" description="Mos1 transposase HTH" evidence="2">
    <location>
        <begin position="29"/>
        <end position="76"/>
    </location>
</feature>
<evidence type="ECO:0000313" key="3">
    <source>
        <dbReference type="EnsemblMetazoa" id="GAUT026841-PA"/>
    </source>
</evidence>
<dbReference type="VEuPathDB" id="VectorBase:GAUT026841"/>
<evidence type="ECO:0000256" key="1">
    <source>
        <dbReference type="SAM" id="MobiDB-lite"/>
    </source>
</evidence>
<keyword evidence="4" id="KW-1185">Reference proteome</keyword>
<dbReference type="InterPro" id="IPR041426">
    <property type="entry name" value="Mos1_HTH"/>
</dbReference>
<protein>
    <submittedName>
        <fullName evidence="3">HTH_48 domain-containing protein</fullName>
    </submittedName>
</protein>
<organism evidence="3 4">
    <name type="scientific">Glossina austeni</name>
    <name type="common">Savannah tsetse fly</name>
    <dbReference type="NCBI Taxonomy" id="7395"/>
    <lineage>
        <taxon>Eukaryota</taxon>
        <taxon>Metazoa</taxon>
        <taxon>Ecdysozoa</taxon>
        <taxon>Arthropoda</taxon>
        <taxon>Hexapoda</taxon>
        <taxon>Insecta</taxon>
        <taxon>Pterygota</taxon>
        <taxon>Neoptera</taxon>
        <taxon>Endopterygota</taxon>
        <taxon>Diptera</taxon>
        <taxon>Brachycera</taxon>
        <taxon>Muscomorpha</taxon>
        <taxon>Hippoboscoidea</taxon>
        <taxon>Glossinidae</taxon>
        <taxon>Glossina</taxon>
    </lineage>
</organism>
<sequence>MYKIKRSKISTIDRYATRLIVIKMRVDSHTHIRHIMLYHFEKGWKALCFRNLNEHFGEGSISESRCREWFARLKSGGTNLEHKPGRGRPSYFDEQAYLATVEGDHHGSFNHRSSSQKARKDTEVGWMDPQRTHREQ</sequence>
<dbReference type="Pfam" id="PF17906">
    <property type="entry name" value="HTH_48"/>
    <property type="match status" value="1"/>
</dbReference>
<dbReference type="Proteomes" id="UP000078200">
    <property type="component" value="Unassembled WGS sequence"/>
</dbReference>
<accession>A0A1A9V5Q6</accession>
<dbReference type="EnsemblMetazoa" id="GAUT026841-RA">
    <property type="protein sequence ID" value="GAUT026841-PA"/>
    <property type="gene ID" value="GAUT026841"/>
</dbReference>
<reference evidence="3" key="1">
    <citation type="submission" date="2020-05" db="UniProtKB">
        <authorList>
            <consortium name="EnsemblMetazoa"/>
        </authorList>
    </citation>
    <scope>IDENTIFICATION</scope>
    <source>
        <strain evidence="3">TTRI</strain>
    </source>
</reference>